<dbReference type="InterPro" id="IPR053137">
    <property type="entry name" value="NLR-like"/>
</dbReference>
<keyword evidence="6" id="KW-1185">Reference proteome</keyword>
<gene>
    <name evidence="5" type="ORF">UABAM_04905</name>
</gene>
<dbReference type="Proteomes" id="UP000326354">
    <property type="component" value="Chromosome"/>
</dbReference>
<dbReference type="EMBL" id="AP019860">
    <property type="protein sequence ID" value="BBM86519.1"/>
    <property type="molecule type" value="Genomic_DNA"/>
</dbReference>
<dbReference type="PANTHER" id="PTHR46082">
    <property type="entry name" value="ATP/GTP-BINDING PROTEIN-RELATED"/>
    <property type="match status" value="1"/>
</dbReference>
<dbReference type="InterPro" id="IPR011990">
    <property type="entry name" value="TPR-like_helical_dom_sf"/>
</dbReference>
<dbReference type="AlphaFoldDB" id="A0A5S9IR29"/>
<feature type="signal peptide" evidence="3">
    <location>
        <begin position="1"/>
        <end position="17"/>
    </location>
</feature>
<dbReference type="KEGG" id="uam:UABAM_04905"/>
<evidence type="ECO:0000259" key="4">
    <source>
        <dbReference type="Pfam" id="PF12770"/>
    </source>
</evidence>
<dbReference type="RefSeq" id="WP_151970571.1">
    <property type="nucleotide sequence ID" value="NZ_AP019860.1"/>
</dbReference>
<feature type="domain" description="CHAT" evidence="4">
    <location>
        <begin position="742"/>
        <end position="1065"/>
    </location>
</feature>
<evidence type="ECO:0000256" key="3">
    <source>
        <dbReference type="SAM" id="SignalP"/>
    </source>
</evidence>
<feature type="transmembrane region" description="Helical" evidence="2">
    <location>
        <begin position="1079"/>
        <end position="1100"/>
    </location>
</feature>
<dbReference type="Gene3D" id="1.25.40.10">
    <property type="entry name" value="Tetratricopeptide repeat domain"/>
    <property type="match status" value="4"/>
</dbReference>
<evidence type="ECO:0000313" key="6">
    <source>
        <dbReference type="Proteomes" id="UP000326354"/>
    </source>
</evidence>
<dbReference type="SMART" id="SM00028">
    <property type="entry name" value="TPR"/>
    <property type="match status" value="5"/>
</dbReference>
<dbReference type="InterPro" id="IPR019734">
    <property type="entry name" value="TPR_rpt"/>
</dbReference>
<evidence type="ECO:0000313" key="5">
    <source>
        <dbReference type="EMBL" id="BBM86519.1"/>
    </source>
</evidence>
<accession>A0A5S9IR29</accession>
<dbReference type="PANTHER" id="PTHR46082:SF6">
    <property type="entry name" value="AAA+ ATPASE DOMAIN-CONTAINING PROTEIN-RELATED"/>
    <property type="match status" value="1"/>
</dbReference>
<dbReference type="InterPro" id="IPR024983">
    <property type="entry name" value="CHAT_dom"/>
</dbReference>
<keyword evidence="3" id="KW-0732">Signal</keyword>
<evidence type="ECO:0000256" key="2">
    <source>
        <dbReference type="SAM" id="Phobius"/>
    </source>
</evidence>
<sequence length="1123" mass="129059">MRFILSLLFLSAAFVHAQQFDTLTALSKNEQALNLLDAGKFRQALPVAKEAYRLICKAEGEKSPNSLTIMGNLLLIHERLGQFKKLELLYQRCLRLKTQVNGPENYDTLITMKNFGSFLRKIGKLKKSGQILQKTLNLQIKTLGRENDYTLITMQSLATTYTQLGKFPQAEKLYKSCIKTLEKQRKSSAAIINNDFAELYKKMGRYSAAAKLLRNCIAARQKLLGISHPETLISLHNLGALYIETGEYDKAENLYTSLKKHLTESLEKHHPLVLNVSSNLALLYRENLELTRSLKINREVLDIRSKTLGPTHPDTIDSMNNLAANLSLLGQYNKAELLYRDALRATEKIFGKNHLEYLTTQVNLASNYIVQSRYRTAYVIMSTALKKARDLLGKDHPFVTRVLANMLVIDIRARSVNWNPEKINRLIIRLRQQFGANSDLTMITHINLSSWLLSRNKTTQAYELLEYLYQNLFKRVQQAHRLSIVLIANFGFVCFQLKKYDQAQSDFELLRGVIEKKYGKDHYLTIRIKFLLARVYAKKKDPRALKTYESATTQLYVFMKNLLLTTNKKTRLNLFSTYKDLQENALQFYVDTSASKKLFDHSLRFKSLLFEISSRQQISRNEENLQNINKLRKKRRQLTTMYFQKNADKNQELTDIYREIEKLESLIASKNTIKSTITREQIQNQIRDTEAVIDFLVVKNNLIATVVTKKKLHMIKIRNWNTILQSITQLRGQITKKAKVTSEISRLLYSPLQAYLKNIKRIYIIPDRDLFLLPFSCLNINGEYLAQKYQVVTLNSAADLWADKSDISKEQNITIFANPDFDAQISEKNAVAEDLFFRALSGTKNEAEYLQTTFKRNGYKTYIYVEKKATKQQFSSMNGQILHIATHGFSLFGKNTEQEDTRGISQKKTIELPIIQKIAASPDSYVQASIKNLGKFDPFLLCGLAFAGANHNTQQIATAYEIQQLDLHNTRLVVLSACETDVGEIRKGSGVIGIRRAFRDAGAKTVVSTLWQIDDKATALFIKTFYDYLLDGVSVRNALHLTQKKFIQHTKYNHPFYWGAFIVDGVDTRIAKPRPKSSLLTIIIVVTLLVVILIVVIIGMTRKRAAQRQRLQERTQRRQLRSR</sequence>
<dbReference type="OrthoDB" id="221909at2"/>
<dbReference type="Pfam" id="PF12770">
    <property type="entry name" value="CHAT"/>
    <property type="match status" value="1"/>
</dbReference>
<keyword evidence="1" id="KW-0175">Coiled coil</keyword>
<keyword evidence="2" id="KW-1133">Transmembrane helix</keyword>
<feature type="coiled-coil region" evidence="1">
    <location>
        <begin position="621"/>
        <end position="666"/>
    </location>
</feature>
<keyword evidence="2" id="KW-0812">Transmembrane</keyword>
<dbReference type="Pfam" id="PF13424">
    <property type="entry name" value="TPR_12"/>
    <property type="match status" value="4"/>
</dbReference>
<protein>
    <recommendedName>
        <fullName evidence="4">CHAT domain-containing protein</fullName>
    </recommendedName>
</protein>
<dbReference type="SUPFAM" id="SSF48452">
    <property type="entry name" value="TPR-like"/>
    <property type="match status" value="4"/>
</dbReference>
<proteinExistence type="predicted"/>
<feature type="chain" id="PRO_5024960496" description="CHAT domain-containing protein" evidence="3">
    <location>
        <begin position="18"/>
        <end position="1123"/>
    </location>
</feature>
<organism evidence="5 6">
    <name type="scientific">Uabimicrobium amorphum</name>
    <dbReference type="NCBI Taxonomy" id="2596890"/>
    <lineage>
        <taxon>Bacteria</taxon>
        <taxon>Pseudomonadati</taxon>
        <taxon>Planctomycetota</taxon>
        <taxon>Candidatus Uabimicrobiia</taxon>
        <taxon>Candidatus Uabimicrobiales</taxon>
        <taxon>Candidatus Uabimicrobiaceae</taxon>
        <taxon>Candidatus Uabimicrobium</taxon>
    </lineage>
</organism>
<evidence type="ECO:0000256" key="1">
    <source>
        <dbReference type="SAM" id="Coils"/>
    </source>
</evidence>
<keyword evidence="2" id="KW-0472">Membrane</keyword>
<reference evidence="5 6" key="1">
    <citation type="submission" date="2019-08" db="EMBL/GenBank/DDBJ databases">
        <title>Complete genome sequence of Candidatus Uab amorphum.</title>
        <authorList>
            <person name="Shiratori T."/>
            <person name="Suzuki S."/>
            <person name="Kakizawa Y."/>
            <person name="Ishida K."/>
        </authorList>
    </citation>
    <scope>NUCLEOTIDE SEQUENCE [LARGE SCALE GENOMIC DNA]</scope>
    <source>
        <strain evidence="5 6">SRT547</strain>
    </source>
</reference>
<name>A0A5S9IR29_UABAM</name>